<evidence type="ECO:0000259" key="1">
    <source>
        <dbReference type="Pfam" id="PF13460"/>
    </source>
</evidence>
<dbReference type="InterPro" id="IPR016040">
    <property type="entry name" value="NAD(P)-bd_dom"/>
</dbReference>
<dbReference type="PANTHER" id="PTHR43355:SF2">
    <property type="entry name" value="FLAVIN REDUCTASE (NADPH)"/>
    <property type="match status" value="1"/>
</dbReference>
<proteinExistence type="predicted"/>
<dbReference type="InterPro" id="IPR051606">
    <property type="entry name" value="Polyketide_Oxido-like"/>
</dbReference>
<protein>
    <submittedName>
        <fullName evidence="2">Unannotated protein</fullName>
    </submittedName>
</protein>
<dbReference type="GO" id="GO:0042602">
    <property type="term" value="F:riboflavin reductase (NADPH) activity"/>
    <property type="evidence" value="ECO:0007669"/>
    <property type="project" value="TreeGrafter"/>
</dbReference>
<dbReference type="EMBL" id="CAEZTM010000060">
    <property type="protein sequence ID" value="CAB4577636.1"/>
    <property type="molecule type" value="Genomic_DNA"/>
</dbReference>
<feature type="domain" description="NAD(P)-binding" evidence="1">
    <location>
        <begin position="7"/>
        <end position="195"/>
    </location>
</feature>
<sequence length="209" mass="22446">MKIAVFGATGLTGARVVALALDEGHDVVALTRDASRFPLVHERLTVVEGDASSHADVKSALQGVDAIVHCLGIGGKGRGKPTSVVSDSVKVVLEEMQRATVSRIVCMSNVGAGESGSWFYRRAILPLFLRWLLPIIADKNVMEEALRNSSAEWVAVRIPNIVDGPWKPVRSSETGQGIGISITASSVARFLFEQTTSSHWLRKTPSISN</sequence>
<dbReference type="InterPro" id="IPR036291">
    <property type="entry name" value="NAD(P)-bd_dom_sf"/>
</dbReference>
<dbReference type="PANTHER" id="PTHR43355">
    <property type="entry name" value="FLAVIN REDUCTASE (NADPH)"/>
    <property type="match status" value="1"/>
</dbReference>
<accession>A0A6J6EP26</accession>
<dbReference type="Gene3D" id="3.40.50.720">
    <property type="entry name" value="NAD(P)-binding Rossmann-like Domain"/>
    <property type="match status" value="1"/>
</dbReference>
<evidence type="ECO:0000313" key="2">
    <source>
        <dbReference type="EMBL" id="CAB4577636.1"/>
    </source>
</evidence>
<dbReference type="Pfam" id="PF13460">
    <property type="entry name" value="NAD_binding_10"/>
    <property type="match status" value="1"/>
</dbReference>
<dbReference type="AlphaFoldDB" id="A0A6J6EP26"/>
<reference evidence="2" key="1">
    <citation type="submission" date="2020-05" db="EMBL/GenBank/DDBJ databases">
        <authorList>
            <person name="Chiriac C."/>
            <person name="Salcher M."/>
            <person name="Ghai R."/>
            <person name="Kavagutti S V."/>
        </authorList>
    </citation>
    <scope>NUCLEOTIDE SEQUENCE</scope>
</reference>
<name>A0A6J6EP26_9ZZZZ</name>
<dbReference type="SUPFAM" id="SSF51735">
    <property type="entry name" value="NAD(P)-binding Rossmann-fold domains"/>
    <property type="match status" value="1"/>
</dbReference>
<organism evidence="2">
    <name type="scientific">freshwater metagenome</name>
    <dbReference type="NCBI Taxonomy" id="449393"/>
    <lineage>
        <taxon>unclassified sequences</taxon>
        <taxon>metagenomes</taxon>
        <taxon>ecological metagenomes</taxon>
    </lineage>
</organism>
<dbReference type="GO" id="GO:0004074">
    <property type="term" value="F:biliverdin reductase [NAD(P)H] activity"/>
    <property type="evidence" value="ECO:0007669"/>
    <property type="project" value="TreeGrafter"/>
</dbReference>
<gene>
    <name evidence="2" type="ORF">UFOPK1684_01153</name>
</gene>